<protein>
    <submittedName>
        <fullName evidence="2">Uncharacterized protein</fullName>
    </submittedName>
</protein>
<name>A0A087VCU8_BALRE</name>
<keyword evidence="3" id="KW-1185">Reference proteome</keyword>
<dbReference type="AlphaFoldDB" id="A0A087VCU8"/>
<reference evidence="2 3" key="1">
    <citation type="submission" date="2014-04" db="EMBL/GenBank/DDBJ databases">
        <title>Genome evolution of avian class.</title>
        <authorList>
            <person name="Zhang G."/>
            <person name="Li C."/>
        </authorList>
    </citation>
    <scope>NUCLEOTIDE SEQUENCE [LARGE SCALE GENOMIC DNA]</scope>
    <source>
        <strain evidence="2">BGI_N312</strain>
    </source>
</reference>
<gene>
    <name evidence="2" type="ORF">N312_02563</name>
</gene>
<evidence type="ECO:0000256" key="1">
    <source>
        <dbReference type="SAM" id="MobiDB-lite"/>
    </source>
</evidence>
<feature type="non-terminal residue" evidence="2">
    <location>
        <position position="1"/>
    </location>
</feature>
<dbReference type="EMBL" id="KL488522">
    <property type="protein sequence ID" value="KFO10440.1"/>
    <property type="molecule type" value="Genomic_DNA"/>
</dbReference>
<proteinExistence type="predicted"/>
<accession>A0A087VCU8</accession>
<evidence type="ECO:0000313" key="2">
    <source>
        <dbReference type="EMBL" id="KFO10440.1"/>
    </source>
</evidence>
<sequence length="85" mass="9456">WAMKGRDRLSKSDDVFWGQIGNQHAGAIPQGMKQKNAIMNKAWRSREKTDGSTSATAAKSYLSDVLSASNRGRNPVGRNQLHRKE</sequence>
<feature type="region of interest" description="Disordered" evidence="1">
    <location>
        <begin position="63"/>
        <end position="85"/>
    </location>
</feature>
<feature type="non-terminal residue" evidence="2">
    <location>
        <position position="85"/>
    </location>
</feature>
<organism evidence="2 3">
    <name type="scientific">Balearica regulorum gibbericeps</name>
    <name type="common">East African grey crowned-crane</name>
    <dbReference type="NCBI Taxonomy" id="100784"/>
    <lineage>
        <taxon>Eukaryota</taxon>
        <taxon>Metazoa</taxon>
        <taxon>Chordata</taxon>
        <taxon>Craniata</taxon>
        <taxon>Vertebrata</taxon>
        <taxon>Euteleostomi</taxon>
        <taxon>Archelosauria</taxon>
        <taxon>Archosauria</taxon>
        <taxon>Dinosauria</taxon>
        <taxon>Saurischia</taxon>
        <taxon>Theropoda</taxon>
        <taxon>Coelurosauria</taxon>
        <taxon>Aves</taxon>
        <taxon>Neognathae</taxon>
        <taxon>Neoaves</taxon>
        <taxon>Gruiformes</taxon>
        <taxon>Gruidae</taxon>
        <taxon>Balearica</taxon>
    </lineage>
</organism>
<dbReference type="Proteomes" id="UP000053309">
    <property type="component" value="Unassembled WGS sequence"/>
</dbReference>
<evidence type="ECO:0000313" key="3">
    <source>
        <dbReference type="Proteomes" id="UP000053309"/>
    </source>
</evidence>